<protein>
    <submittedName>
        <fullName evidence="4">Uncharacterized protein LOC110412063</fullName>
    </submittedName>
</protein>
<organism evidence="3 4">
    <name type="scientific">Herrania umbratica</name>
    <dbReference type="NCBI Taxonomy" id="108875"/>
    <lineage>
        <taxon>Eukaryota</taxon>
        <taxon>Viridiplantae</taxon>
        <taxon>Streptophyta</taxon>
        <taxon>Embryophyta</taxon>
        <taxon>Tracheophyta</taxon>
        <taxon>Spermatophyta</taxon>
        <taxon>Magnoliopsida</taxon>
        <taxon>eudicotyledons</taxon>
        <taxon>Gunneridae</taxon>
        <taxon>Pentapetalae</taxon>
        <taxon>rosids</taxon>
        <taxon>malvids</taxon>
        <taxon>Malvales</taxon>
        <taxon>Malvaceae</taxon>
        <taxon>Byttnerioideae</taxon>
        <taxon>Herrania</taxon>
    </lineage>
</organism>
<sequence length="130" mass="14571">MKSIHRALFAAFALLLFHLLICSPLSLHCWSNTHSRVRNQPRRLLGSFASISANLNKLSRAIQDPKKAVETSLRKAPPSASNPTQNSETLCRNCKMFVGNMIHEADNVNTTTRVTFQITIMLLKVLLGRE</sequence>
<evidence type="ECO:0000256" key="1">
    <source>
        <dbReference type="SAM" id="MobiDB-lite"/>
    </source>
</evidence>
<evidence type="ECO:0000313" key="4">
    <source>
        <dbReference type="RefSeq" id="XP_021278160.1"/>
    </source>
</evidence>
<evidence type="ECO:0000256" key="2">
    <source>
        <dbReference type="SAM" id="SignalP"/>
    </source>
</evidence>
<feature type="region of interest" description="Disordered" evidence="1">
    <location>
        <begin position="67"/>
        <end position="87"/>
    </location>
</feature>
<name>A0A6J0ZTV8_9ROSI</name>
<dbReference type="Proteomes" id="UP000504621">
    <property type="component" value="Unplaced"/>
</dbReference>
<evidence type="ECO:0000313" key="3">
    <source>
        <dbReference type="Proteomes" id="UP000504621"/>
    </source>
</evidence>
<dbReference type="AlphaFoldDB" id="A0A6J0ZTV8"/>
<feature type="chain" id="PRO_5026954209" evidence="2">
    <location>
        <begin position="23"/>
        <end position="130"/>
    </location>
</feature>
<dbReference type="OrthoDB" id="994652at2759"/>
<gene>
    <name evidence="4" type="primary">LOC110412063</name>
</gene>
<accession>A0A6J0ZTV8</accession>
<dbReference type="RefSeq" id="XP_021278160.1">
    <property type="nucleotide sequence ID" value="XM_021422485.1"/>
</dbReference>
<feature type="signal peptide" evidence="2">
    <location>
        <begin position="1"/>
        <end position="22"/>
    </location>
</feature>
<proteinExistence type="predicted"/>
<keyword evidence="3" id="KW-1185">Reference proteome</keyword>
<dbReference type="GeneID" id="110412063"/>
<keyword evidence="2" id="KW-0732">Signal</keyword>
<reference evidence="4" key="1">
    <citation type="submission" date="2025-08" db="UniProtKB">
        <authorList>
            <consortium name="RefSeq"/>
        </authorList>
    </citation>
    <scope>IDENTIFICATION</scope>
    <source>
        <tissue evidence="4">Leaf</tissue>
    </source>
</reference>